<feature type="transmembrane region" description="Helical" evidence="1">
    <location>
        <begin position="12"/>
        <end position="31"/>
    </location>
</feature>
<keyword evidence="1" id="KW-0472">Membrane</keyword>
<dbReference type="EMBL" id="BAUU01000030">
    <property type="protein sequence ID" value="GAE32160.1"/>
    <property type="molecule type" value="Genomic_DNA"/>
</dbReference>
<dbReference type="InterPro" id="IPR001286">
    <property type="entry name" value="Glyco_hydro_59"/>
</dbReference>
<dbReference type="GO" id="GO:0004336">
    <property type="term" value="F:galactosylceramidase activity"/>
    <property type="evidence" value="ECO:0007669"/>
    <property type="project" value="InterPro"/>
</dbReference>
<reference evidence="3" key="1">
    <citation type="journal article" date="2014" name="Genome Announc.">
        <title>Draft Genome Sequences of Three Alkaliphilic Bacillus Strains, Bacillus wakoensis JCM 9140T, Bacillus akibai JCM 9157T, and Bacillus hemicellulosilyticus JCM 9152T.</title>
        <authorList>
            <person name="Yuki M."/>
            <person name="Oshima K."/>
            <person name="Suda W."/>
            <person name="Oshida Y."/>
            <person name="Kitamura K."/>
            <person name="Iida T."/>
            <person name="Hattori M."/>
            <person name="Ohkuma M."/>
        </authorList>
    </citation>
    <scope>NUCLEOTIDE SEQUENCE [LARGE SCALE GENOMIC DNA]</scope>
    <source>
        <strain evidence="3">JCM 9152</strain>
    </source>
</reference>
<dbReference type="Proteomes" id="UP000018895">
    <property type="component" value="Unassembled WGS sequence"/>
</dbReference>
<dbReference type="GO" id="GO:0016020">
    <property type="term" value="C:membrane"/>
    <property type="evidence" value="ECO:0007669"/>
    <property type="project" value="GOC"/>
</dbReference>
<dbReference type="InterPro" id="IPR049161">
    <property type="entry name" value="GH59_cat"/>
</dbReference>
<gene>
    <name evidence="3" type="ORF">JCM9152_3680</name>
</gene>
<protein>
    <recommendedName>
        <fullName evidence="2">Glycosyl hydrolase family 59 catalytic domain-containing protein</fullName>
    </recommendedName>
</protein>
<evidence type="ECO:0000259" key="2">
    <source>
        <dbReference type="Pfam" id="PF02057"/>
    </source>
</evidence>
<feature type="domain" description="Glycosyl hydrolase family 59 catalytic" evidence="2">
    <location>
        <begin position="56"/>
        <end position="190"/>
    </location>
</feature>
<evidence type="ECO:0000313" key="3">
    <source>
        <dbReference type="EMBL" id="GAE32160.1"/>
    </source>
</evidence>
<proteinExistence type="predicted"/>
<organism evidence="3 4">
    <name type="scientific">Halalkalibacter hemicellulosilyticusJCM 9152</name>
    <dbReference type="NCBI Taxonomy" id="1236971"/>
    <lineage>
        <taxon>Bacteria</taxon>
        <taxon>Bacillati</taxon>
        <taxon>Bacillota</taxon>
        <taxon>Bacilli</taxon>
        <taxon>Bacillales</taxon>
        <taxon>Bacillaceae</taxon>
        <taxon>Halalkalibacter</taxon>
    </lineage>
</organism>
<dbReference type="GO" id="GO:0005764">
    <property type="term" value="C:lysosome"/>
    <property type="evidence" value="ECO:0007669"/>
    <property type="project" value="TreeGrafter"/>
</dbReference>
<evidence type="ECO:0000313" key="4">
    <source>
        <dbReference type="Proteomes" id="UP000018895"/>
    </source>
</evidence>
<dbReference type="InterPro" id="IPR017853">
    <property type="entry name" value="GH"/>
</dbReference>
<dbReference type="AlphaFoldDB" id="W4QJ59"/>
<name>W4QJ59_9BACI</name>
<dbReference type="PANTHER" id="PTHR15172:SF1">
    <property type="entry name" value="GALACTOCEREBROSIDASE"/>
    <property type="match status" value="1"/>
</dbReference>
<dbReference type="Gene3D" id="3.20.20.80">
    <property type="entry name" value="Glycosidases"/>
    <property type="match status" value="1"/>
</dbReference>
<evidence type="ECO:0000256" key="1">
    <source>
        <dbReference type="SAM" id="Phobius"/>
    </source>
</evidence>
<dbReference type="Pfam" id="PF02057">
    <property type="entry name" value="Glyco_hydro_59"/>
    <property type="match status" value="1"/>
</dbReference>
<dbReference type="PANTHER" id="PTHR15172">
    <property type="entry name" value="GALACTOCEREBROSIDASE"/>
    <property type="match status" value="1"/>
</dbReference>
<dbReference type="STRING" id="1236971.JCM9152_3680"/>
<accession>W4QJ59</accession>
<dbReference type="RefSeq" id="WP_052016056.1">
    <property type="nucleotide sequence ID" value="NZ_BAUU01000030.1"/>
</dbReference>
<keyword evidence="4" id="KW-1185">Reference proteome</keyword>
<dbReference type="SUPFAM" id="SSF51445">
    <property type="entry name" value="(Trans)glycosidases"/>
    <property type="match status" value="1"/>
</dbReference>
<sequence>MVNEMKRYSTYWLYIVISLIMIALLVLMMAANESRAEDGTRTIVIDGTDVDEYNRFKGFGTVSANNTSRLMIDYKEEHPDQYWEIMHQLFDPNTGAGLVHVKVELGADVDSSSGTEPATMRYADEPANVLRGAGFQFAADAKSINPHITTEILRWGEPRWTWEGVANQEYENRYQWFKQTIDAVYEEFGFSS</sequence>
<keyword evidence="1" id="KW-0812">Transmembrane</keyword>
<keyword evidence="1" id="KW-1133">Transmembrane helix</keyword>
<dbReference type="GO" id="GO:0006683">
    <property type="term" value="P:galactosylceramide catabolic process"/>
    <property type="evidence" value="ECO:0007669"/>
    <property type="project" value="InterPro"/>
</dbReference>
<comment type="caution">
    <text evidence="3">The sequence shown here is derived from an EMBL/GenBank/DDBJ whole genome shotgun (WGS) entry which is preliminary data.</text>
</comment>